<comment type="caution">
    <text evidence="7">The sequence shown here is derived from an EMBL/GenBank/DDBJ whole genome shotgun (WGS) entry which is preliminary data.</text>
</comment>
<dbReference type="GO" id="GO:0003677">
    <property type="term" value="F:DNA binding"/>
    <property type="evidence" value="ECO:0007669"/>
    <property type="project" value="UniProtKB-KW"/>
</dbReference>
<dbReference type="OrthoDB" id="2020802at2759"/>
<evidence type="ECO:0000256" key="3">
    <source>
        <dbReference type="ARBA" id="ARBA00023125"/>
    </source>
</evidence>
<evidence type="ECO:0000256" key="2">
    <source>
        <dbReference type="ARBA" id="ARBA00023015"/>
    </source>
</evidence>
<comment type="subcellular location">
    <subcellularLocation>
        <location evidence="1">Nucleus</location>
    </subcellularLocation>
</comment>
<dbReference type="InterPro" id="IPR015300">
    <property type="entry name" value="DNA-bd_pseudobarrel_sf"/>
</dbReference>
<dbReference type="CDD" id="cd10017">
    <property type="entry name" value="B3_DNA"/>
    <property type="match status" value="1"/>
</dbReference>
<evidence type="ECO:0000313" key="7">
    <source>
        <dbReference type="EMBL" id="KAJ0964211.1"/>
    </source>
</evidence>
<evidence type="ECO:0000256" key="5">
    <source>
        <dbReference type="ARBA" id="ARBA00023242"/>
    </source>
</evidence>
<evidence type="ECO:0000256" key="4">
    <source>
        <dbReference type="ARBA" id="ARBA00023163"/>
    </source>
</evidence>
<evidence type="ECO:0000256" key="1">
    <source>
        <dbReference type="ARBA" id="ARBA00004123"/>
    </source>
</evidence>
<protein>
    <recommendedName>
        <fullName evidence="6">TF-B3 domain-containing protein</fullName>
    </recommendedName>
</protein>
<keyword evidence="4" id="KW-0804">Transcription</keyword>
<keyword evidence="5" id="KW-0539">Nucleus</keyword>
<dbReference type="Gene3D" id="2.40.330.10">
    <property type="entry name" value="DNA-binding pseudobarrel domain"/>
    <property type="match status" value="1"/>
</dbReference>
<evidence type="ECO:0000313" key="8">
    <source>
        <dbReference type="Proteomes" id="UP001085076"/>
    </source>
</evidence>
<dbReference type="SMART" id="SM01019">
    <property type="entry name" value="B3"/>
    <property type="match status" value="1"/>
</dbReference>
<dbReference type="EMBL" id="JAGGNH010000009">
    <property type="protein sequence ID" value="KAJ0964211.1"/>
    <property type="molecule type" value="Genomic_DNA"/>
</dbReference>
<accession>A0A9D5C0J4</accession>
<dbReference type="GO" id="GO:0005634">
    <property type="term" value="C:nucleus"/>
    <property type="evidence" value="ECO:0007669"/>
    <property type="project" value="UniProtKB-SubCell"/>
</dbReference>
<reference evidence="7" key="2">
    <citation type="journal article" date="2022" name="Hortic Res">
        <title>The genome of Dioscorea zingiberensis sheds light on the biosynthesis, origin and evolution of the medicinally important diosgenin saponins.</title>
        <authorList>
            <person name="Li Y."/>
            <person name="Tan C."/>
            <person name="Li Z."/>
            <person name="Guo J."/>
            <person name="Li S."/>
            <person name="Chen X."/>
            <person name="Wang C."/>
            <person name="Dai X."/>
            <person name="Yang H."/>
            <person name="Song W."/>
            <person name="Hou L."/>
            <person name="Xu J."/>
            <person name="Tong Z."/>
            <person name="Xu A."/>
            <person name="Yuan X."/>
            <person name="Wang W."/>
            <person name="Yang Q."/>
            <person name="Chen L."/>
            <person name="Sun Z."/>
            <person name="Wang K."/>
            <person name="Pan B."/>
            <person name="Chen J."/>
            <person name="Bao Y."/>
            <person name="Liu F."/>
            <person name="Qi X."/>
            <person name="Gang D.R."/>
            <person name="Wen J."/>
            <person name="Li J."/>
        </authorList>
    </citation>
    <scope>NUCLEOTIDE SEQUENCE</scope>
    <source>
        <strain evidence="7">Dzin_1.0</strain>
    </source>
</reference>
<dbReference type="PROSITE" id="PS50863">
    <property type="entry name" value="B3"/>
    <property type="match status" value="1"/>
</dbReference>
<keyword evidence="3" id="KW-0238">DNA-binding</keyword>
<feature type="domain" description="TF-B3" evidence="6">
    <location>
        <begin position="41"/>
        <end position="146"/>
    </location>
</feature>
<dbReference type="AlphaFoldDB" id="A0A9D5C0J4"/>
<dbReference type="PANTHER" id="PTHR31140">
    <property type="entry name" value="B3 DOMAIN-CONTAINING TRANSCRIPTION FACTOR ABI3"/>
    <property type="match status" value="1"/>
</dbReference>
<reference evidence="7" key="1">
    <citation type="submission" date="2021-03" db="EMBL/GenBank/DDBJ databases">
        <authorList>
            <person name="Li Z."/>
            <person name="Yang C."/>
        </authorList>
    </citation>
    <scope>NUCLEOTIDE SEQUENCE</scope>
    <source>
        <strain evidence="7">Dzin_1.0</strain>
        <tissue evidence="7">Leaf</tissue>
    </source>
</reference>
<dbReference type="InterPro" id="IPR003340">
    <property type="entry name" value="B3_DNA-bd"/>
</dbReference>
<dbReference type="SUPFAM" id="SSF101936">
    <property type="entry name" value="DNA-binding pseudobarrel domain"/>
    <property type="match status" value="1"/>
</dbReference>
<gene>
    <name evidence="7" type="ORF">J5N97_029333</name>
</gene>
<proteinExistence type="predicted"/>
<keyword evidence="8" id="KW-1185">Reference proteome</keyword>
<sequence>MATGKDHEITKREHHENQKIEATAAAAAKEKQGNHSITLMFEKVVTPSDVGKLNRLVIPKKNAVKYFPLDPSKQVKGLELSFEDRIGKKWQFRYSYWKSSQSYVMTKGWSRFVRDKKLDAGDTVSFGHRIGVTGDKSLFIDWRRHRREAYKDAKSSSALAFPLINPPLMILPFMHSMLPPIIPFMQSRAKAPKQVRLFGVDLESKE</sequence>
<dbReference type="Proteomes" id="UP001085076">
    <property type="component" value="Miscellaneous, Linkage group lg09"/>
</dbReference>
<evidence type="ECO:0000259" key="6">
    <source>
        <dbReference type="PROSITE" id="PS50863"/>
    </source>
</evidence>
<name>A0A9D5C0J4_9LILI</name>
<dbReference type="InterPro" id="IPR044800">
    <property type="entry name" value="LEC2-like"/>
</dbReference>
<organism evidence="7 8">
    <name type="scientific">Dioscorea zingiberensis</name>
    <dbReference type="NCBI Taxonomy" id="325984"/>
    <lineage>
        <taxon>Eukaryota</taxon>
        <taxon>Viridiplantae</taxon>
        <taxon>Streptophyta</taxon>
        <taxon>Embryophyta</taxon>
        <taxon>Tracheophyta</taxon>
        <taxon>Spermatophyta</taxon>
        <taxon>Magnoliopsida</taxon>
        <taxon>Liliopsida</taxon>
        <taxon>Dioscoreales</taxon>
        <taxon>Dioscoreaceae</taxon>
        <taxon>Dioscorea</taxon>
    </lineage>
</organism>
<dbReference type="PANTHER" id="PTHR31140:SF139">
    <property type="entry name" value="B3 DOMAIN-CONTAINING PROTEIN OS02G0455900-RELATED"/>
    <property type="match status" value="1"/>
</dbReference>
<dbReference type="GO" id="GO:0003700">
    <property type="term" value="F:DNA-binding transcription factor activity"/>
    <property type="evidence" value="ECO:0007669"/>
    <property type="project" value="InterPro"/>
</dbReference>
<dbReference type="Pfam" id="PF02362">
    <property type="entry name" value="B3"/>
    <property type="match status" value="1"/>
</dbReference>
<keyword evidence="2" id="KW-0805">Transcription regulation</keyword>